<organism evidence="1 3">
    <name type="scientific">Medicago truncatula</name>
    <name type="common">Barrel medic</name>
    <name type="synonym">Medicago tribuloides</name>
    <dbReference type="NCBI Taxonomy" id="3880"/>
    <lineage>
        <taxon>Eukaryota</taxon>
        <taxon>Viridiplantae</taxon>
        <taxon>Streptophyta</taxon>
        <taxon>Embryophyta</taxon>
        <taxon>Tracheophyta</taxon>
        <taxon>Spermatophyta</taxon>
        <taxon>Magnoliopsida</taxon>
        <taxon>eudicotyledons</taxon>
        <taxon>Gunneridae</taxon>
        <taxon>Pentapetalae</taxon>
        <taxon>rosids</taxon>
        <taxon>fabids</taxon>
        <taxon>Fabales</taxon>
        <taxon>Fabaceae</taxon>
        <taxon>Papilionoideae</taxon>
        <taxon>50 kb inversion clade</taxon>
        <taxon>NPAAA clade</taxon>
        <taxon>Hologalegina</taxon>
        <taxon>IRL clade</taxon>
        <taxon>Trifolieae</taxon>
        <taxon>Medicago</taxon>
    </lineage>
</organism>
<reference evidence="2" key="3">
    <citation type="submission" date="2015-04" db="UniProtKB">
        <authorList>
            <consortium name="EnsemblPlants"/>
        </authorList>
    </citation>
    <scope>IDENTIFICATION</scope>
    <source>
        <strain evidence="2">cv. Jemalong A17</strain>
    </source>
</reference>
<keyword evidence="3" id="KW-1185">Reference proteome</keyword>
<gene>
    <name evidence="1" type="ordered locus">MTR_1g012490</name>
</gene>
<evidence type="ECO:0000313" key="1">
    <source>
        <dbReference type="EMBL" id="AES59015.1"/>
    </source>
</evidence>
<evidence type="ECO:0000313" key="3">
    <source>
        <dbReference type="Proteomes" id="UP000002051"/>
    </source>
</evidence>
<dbReference type="HOGENOM" id="CLU_2444128_0_0_1"/>
<sequence length="90" mass="10358">MINLNYTYSIGKYLGYPLLAGRVTNIDSSIRQCIWGGNIVHWVNCNTNTKSPQRGDIGIRKARLVIMAMLGKHVWNLIQNPEFLISYRYN</sequence>
<name>G7I704_MEDTR</name>
<reference evidence="1 3" key="2">
    <citation type="journal article" date="2014" name="BMC Genomics">
        <title>An improved genome release (version Mt4.0) for the model legume Medicago truncatula.</title>
        <authorList>
            <person name="Tang H."/>
            <person name="Krishnakumar V."/>
            <person name="Bidwell S."/>
            <person name="Rosen B."/>
            <person name="Chan A."/>
            <person name="Zhou S."/>
            <person name="Gentzbittel L."/>
            <person name="Childs K.L."/>
            <person name="Yandell M."/>
            <person name="Gundlach H."/>
            <person name="Mayer K.F."/>
            <person name="Schwartz D.C."/>
            <person name="Town C.D."/>
        </authorList>
    </citation>
    <scope>GENOME REANNOTATION</scope>
    <source>
        <strain evidence="2 3">cv. Jemalong A17</strain>
    </source>
</reference>
<protein>
    <submittedName>
        <fullName evidence="1 2">Uncharacterized protein</fullName>
    </submittedName>
</protein>
<reference evidence="1 3" key="1">
    <citation type="journal article" date="2011" name="Nature">
        <title>The Medicago genome provides insight into the evolution of rhizobial symbioses.</title>
        <authorList>
            <person name="Young N.D."/>
            <person name="Debelle F."/>
            <person name="Oldroyd G.E."/>
            <person name="Geurts R."/>
            <person name="Cannon S.B."/>
            <person name="Udvardi M.K."/>
            <person name="Benedito V.A."/>
            <person name="Mayer K.F."/>
            <person name="Gouzy J."/>
            <person name="Schoof H."/>
            <person name="Van de Peer Y."/>
            <person name="Proost S."/>
            <person name="Cook D.R."/>
            <person name="Meyers B.C."/>
            <person name="Spannagl M."/>
            <person name="Cheung F."/>
            <person name="De Mita S."/>
            <person name="Krishnakumar V."/>
            <person name="Gundlach H."/>
            <person name="Zhou S."/>
            <person name="Mudge J."/>
            <person name="Bharti A.K."/>
            <person name="Murray J.D."/>
            <person name="Naoumkina M.A."/>
            <person name="Rosen B."/>
            <person name="Silverstein K.A."/>
            <person name="Tang H."/>
            <person name="Rombauts S."/>
            <person name="Zhao P.X."/>
            <person name="Zhou P."/>
            <person name="Barbe V."/>
            <person name="Bardou P."/>
            <person name="Bechner M."/>
            <person name="Bellec A."/>
            <person name="Berger A."/>
            <person name="Berges H."/>
            <person name="Bidwell S."/>
            <person name="Bisseling T."/>
            <person name="Choisne N."/>
            <person name="Couloux A."/>
            <person name="Denny R."/>
            <person name="Deshpande S."/>
            <person name="Dai X."/>
            <person name="Doyle J.J."/>
            <person name="Dudez A.M."/>
            <person name="Farmer A.D."/>
            <person name="Fouteau S."/>
            <person name="Franken C."/>
            <person name="Gibelin C."/>
            <person name="Gish J."/>
            <person name="Goldstein S."/>
            <person name="Gonzalez A.J."/>
            <person name="Green P.J."/>
            <person name="Hallab A."/>
            <person name="Hartog M."/>
            <person name="Hua A."/>
            <person name="Humphray S.J."/>
            <person name="Jeong D.H."/>
            <person name="Jing Y."/>
            <person name="Jocker A."/>
            <person name="Kenton S.M."/>
            <person name="Kim D.J."/>
            <person name="Klee K."/>
            <person name="Lai H."/>
            <person name="Lang C."/>
            <person name="Lin S."/>
            <person name="Macmil S.L."/>
            <person name="Magdelenat G."/>
            <person name="Matthews L."/>
            <person name="McCorrison J."/>
            <person name="Monaghan E.L."/>
            <person name="Mun J.H."/>
            <person name="Najar F.Z."/>
            <person name="Nicholson C."/>
            <person name="Noirot C."/>
            <person name="O'Bleness M."/>
            <person name="Paule C.R."/>
            <person name="Poulain J."/>
            <person name="Prion F."/>
            <person name="Qin B."/>
            <person name="Qu C."/>
            <person name="Retzel E.F."/>
            <person name="Riddle C."/>
            <person name="Sallet E."/>
            <person name="Samain S."/>
            <person name="Samson N."/>
            <person name="Sanders I."/>
            <person name="Saurat O."/>
            <person name="Scarpelli C."/>
            <person name="Schiex T."/>
            <person name="Segurens B."/>
            <person name="Severin A.J."/>
            <person name="Sherrier D.J."/>
            <person name="Shi R."/>
            <person name="Sims S."/>
            <person name="Singer S.R."/>
            <person name="Sinharoy S."/>
            <person name="Sterck L."/>
            <person name="Viollet A."/>
            <person name="Wang B.B."/>
            <person name="Wang K."/>
            <person name="Wang M."/>
            <person name="Wang X."/>
            <person name="Warfsmann J."/>
            <person name="Weissenbach J."/>
            <person name="White D.D."/>
            <person name="White J.D."/>
            <person name="Wiley G.B."/>
            <person name="Wincker P."/>
            <person name="Xing Y."/>
            <person name="Yang L."/>
            <person name="Yao Z."/>
            <person name="Ying F."/>
            <person name="Zhai J."/>
            <person name="Zhou L."/>
            <person name="Zuber A."/>
            <person name="Denarie J."/>
            <person name="Dixon R.A."/>
            <person name="May G.D."/>
            <person name="Schwartz D.C."/>
            <person name="Rogers J."/>
            <person name="Quetier F."/>
            <person name="Town C.D."/>
            <person name="Roe B.A."/>
        </authorList>
    </citation>
    <scope>NUCLEOTIDE SEQUENCE [LARGE SCALE GENOMIC DNA]</scope>
    <source>
        <strain evidence="1">A17</strain>
        <strain evidence="2 3">cv. Jemalong A17</strain>
    </source>
</reference>
<dbReference type="EMBL" id="CM001217">
    <property type="protein sequence ID" value="AES59015.1"/>
    <property type="molecule type" value="Genomic_DNA"/>
</dbReference>
<accession>G7I704</accession>
<dbReference type="EnsemblPlants" id="AES59015">
    <property type="protein sequence ID" value="AES59015"/>
    <property type="gene ID" value="MTR_1g012490"/>
</dbReference>
<evidence type="ECO:0000313" key="2">
    <source>
        <dbReference type="EnsemblPlants" id="AES59015"/>
    </source>
</evidence>
<dbReference type="Proteomes" id="UP000002051">
    <property type="component" value="Unassembled WGS sequence"/>
</dbReference>
<proteinExistence type="predicted"/>
<dbReference type="PaxDb" id="3880-AES59015"/>
<dbReference type="AlphaFoldDB" id="G7I704"/>